<evidence type="ECO:0000313" key="1">
    <source>
        <dbReference type="EMBL" id="CAF1144993.1"/>
    </source>
</evidence>
<sequence>MGSCCCKKKVGTMEVDKMQSKEMTTGTLKVNKMEPSEITTRTMKIEKMEPSEITTRTMQIDTMKTKKNTTGTLKVDKMEIRELKIGKMITGKIIKPPSPRRKIDLSPATSKLDETFKICWNWKRENKNQIFSPKSSGLREI</sequence>
<proteinExistence type="predicted"/>
<dbReference type="Proteomes" id="UP000663855">
    <property type="component" value="Unassembled WGS sequence"/>
</dbReference>
<comment type="caution">
    <text evidence="1">The sequence shown here is derived from an EMBL/GenBank/DDBJ whole genome shotgun (WGS) entry which is preliminary data.</text>
</comment>
<name>A0A814S925_9BILA</name>
<evidence type="ECO:0000313" key="2">
    <source>
        <dbReference type="Proteomes" id="UP000663855"/>
    </source>
</evidence>
<dbReference type="EMBL" id="CAJNOV010003534">
    <property type="protein sequence ID" value="CAF1144993.1"/>
    <property type="molecule type" value="Genomic_DNA"/>
</dbReference>
<protein>
    <submittedName>
        <fullName evidence="1">Uncharacterized protein</fullName>
    </submittedName>
</protein>
<organism evidence="1 2">
    <name type="scientific">Rotaria magnacalcarata</name>
    <dbReference type="NCBI Taxonomy" id="392030"/>
    <lineage>
        <taxon>Eukaryota</taxon>
        <taxon>Metazoa</taxon>
        <taxon>Spiralia</taxon>
        <taxon>Gnathifera</taxon>
        <taxon>Rotifera</taxon>
        <taxon>Eurotatoria</taxon>
        <taxon>Bdelloidea</taxon>
        <taxon>Philodinida</taxon>
        <taxon>Philodinidae</taxon>
        <taxon>Rotaria</taxon>
    </lineage>
</organism>
<dbReference type="AlphaFoldDB" id="A0A814S925"/>
<gene>
    <name evidence="1" type="ORF">CJN711_LOCUS9239</name>
</gene>
<reference evidence="1" key="1">
    <citation type="submission" date="2021-02" db="EMBL/GenBank/DDBJ databases">
        <authorList>
            <person name="Nowell W R."/>
        </authorList>
    </citation>
    <scope>NUCLEOTIDE SEQUENCE</scope>
</reference>
<accession>A0A814S925</accession>